<sequence>MGNNNSTMTTKALNSITTTLLISLTIPASTPSSPPATTVTFHAKAIDGASAHFISLKIGDEDGARGSGFVIGIEGHDLIIATAAHVILGDEKIMPQIFPSGDVAAPVPGEACTLLASGHPTIDVAFLRCPGPEEHVATIATRTFARTSSITALNAGSALNLIGRGKWRNLLSDSNNALLSKGQPGSAFRFSSEAATRGFSGGPILDKNWNIVGLTTGLDPTNDGIGLGVRIEDVLSLAIARKVPVNLSKAILTHINEFTASPSEVRLGAKSQLQWRASGATICSLNGKSVKPSDSLIARPTQSTSYLLVCSNESSRDEASVTIEVVAKDDPPFIELEASASTIRKGERATLRWSSTNSTQCRFNDEESTRSTSGTRQVSPSASGKYTLQCRGPGGESAKDIDLIVLCPVKISSFRATPNPSNGEETVNLSWESSCATSCAISPDIGDVESTDTIEVEPRRTTTYRIECSSDTATDRAQVRVRIQKSEIDTPPLRIVNYCCTMQGRFGPGQIPGPLGGQCLWIFPNGYRLIGILCE</sequence>
<dbReference type="SUPFAM" id="SSF50494">
    <property type="entry name" value="Trypsin-like serine proteases"/>
    <property type="match status" value="1"/>
</dbReference>
<evidence type="ECO:0000313" key="3">
    <source>
        <dbReference type="Proteomes" id="UP000183760"/>
    </source>
</evidence>
<reference evidence="2 3" key="1">
    <citation type="submission" date="2016-10" db="EMBL/GenBank/DDBJ databases">
        <authorList>
            <person name="Varghese N."/>
            <person name="Submissions S."/>
        </authorList>
    </citation>
    <scope>NUCLEOTIDE SEQUENCE [LARGE SCALE GENOMIC DNA]</scope>
    <source>
        <strain evidence="2 3">DSM 16525</strain>
    </source>
</reference>
<feature type="region of interest" description="Disordered" evidence="1">
    <location>
        <begin position="356"/>
        <end position="393"/>
    </location>
</feature>
<dbReference type="RefSeq" id="WP_083559946.1">
    <property type="nucleotide sequence ID" value="NZ_BJXR01000062.1"/>
</dbReference>
<gene>
    <name evidence="2" type="ORF">SAMN05443572_103143</name>
</gene>
<dbReference type="Proteomes" id="UP000183760">
    <property type="component" value="Unassembled WGS sequence"/>
</dbReference>
<feature type="compositionally biased region" description="Polar residues" evidence="1">
    <location>
        <begin position="370"/>
        <end position="386"/>
    </location>
</feature>
<dbReference type="InterPro" id="IPR009003">
    <property type="entry name" value="Peptidase_S1_PA"/>
</dbReference>
<dbReference type="Pfam" id="PF13365">
    <property type="entry name" value="Trypsin_2"/>
    <property type="match status" value="1"/>
</dbReference>
<dbReference type="Gene3D" id="2.40.10.120">
    <property type="match status" value="1"/>
</dbReference>
<name>A0ABY1C7N2_MYXFU</name>
<organism evidence="2 3">
    <name type="scientific">Myxococcus fulvus</name>
    <dbReference type="NCBI Taxonomy" id="33"/>
    <lineage>
        <taxon>Bacteria</taxon>
        <taxon>Pseudomonadati</taxon>
        <taxon>Myxococcota</taxon>
        <taxon>Myxococcia</taxon>
        <taxon>Myxococcales</taxon>
        <taxon>Cystobacterineae</taxon>
        <taxon>Myxococcaceae</taxon>
        <taxon>Myxococcus</taxon>
    </lineage>
</organism>
<keyword evidence="3" id="KW-1185">Reference proteome</keyword>
<comment type="caution">
    <text evidence="2">The sequence shown here is derived from an EMBL/GenBank/DDBJ whole genome shotgun (WGS) entry which is preliminary data.</text>
</comment>
<protein>
    <submittedName>
        <fullName evidence="2">Trypsin-like peptidase domain-containing protein</fullName>
    </submittedName>
</protein>
<dbReference type="EMBL" id="FOIB01000003">
    <property type="protein sequence ID" value="SET76997.1"/>
    <property type="molecule type" value="Genomic_DNA"/>
</dbReference>
<proteinExistence type="predicted"/>
<evidence type="ECO:0000256" key="1">
    <source>
        <dbReference type="SAM" id="MobiDB-lite"/>
    </source>
</evidence>
<evidence type="ECO:0000313" key="2">
    <source>
        <dbReference type="EMBL" id="SET76997.1"/>
    </source>
</evidence>
<accession>A0ABY1C7N2</accession>